<dbReference type="InterPro" id="IPR016185">
    <property type="entry name" value="PreATP-grasp_dom_sf"/>
</dbReference>
<feature type="domain" description="ATP-grasp" evidence="18">
    <location>
        <begin position="112"/>
        <end position="309"/>
    </location>
</feature>
<comment type="cofactor">
    <cofactor evidence="1">
        <name>Mn(2+)</name>
        <dbReference type="ChEBI" id="CHEBI:29035"/>
    </cofactor>
</comment>
<dbReference type="PROSITE" id="PS00844">
    <property type="entry name" value="DALA_DALA_LIGASE_2"/>
    <property type="match status" value="1"/>
</dbReference>
<evidence type="ECO:0000256" key="15">
    <source>
        <dbReference type="PIRSR" id="PIRSR039102-1"/>
    </source>
</evidence>
<evidence type="ECO:0000256" key="1">
    <source>
        <dbReference type="ARBA" id="ARBA00001936"/>
    </source>
</evidence>
<dbReference type="Gene3D" id="3.40.50.20">
    <property type="match status" value="1"/>
</dbReference>
<dbReference type="PANTHER" id="PTHR23132">
    <property type="entry name" value="D-ALANINE--D-ALANINE LIGASE"/>
    <property type="match status" value="1"/>
</dbReference>
<dbReference type="Proteomes" id="UP000049455">
    <property type="component" value="Unassembled WGS sequence"/>
</dbReference>
<accession>A0A0M7BBP7</accession>
<comment type="catalytic activity">
    <reaction evidence="13 14">
        <text>2 D-alanine + ATP = D-alanyl-D-alanine + ADP + phosphate + H(+)</text>
        <dbReference type="Rhea" id="RHEA:11224"/>
        <dbReference type="ChEBI" id="CHEBI:15378"/>
        <dbReference type="ChEBI" id="CHEBI:30616"/>
        <dbReference type="ChEBI" id="CHEBI:43474"/>
        <dbReference type="ChEBI" id="CHEBI:57416"/>
        <dbReference type="ChEBI" id="CHEBI:57822"/>
        <dbReference type="ChEBI" id="CHEBI:456216"/>
        <dbReference type="EC" id="6.3.2.4"/>
    </reaction>
</comment>
<gene>
    <name evidence="19" type="primary">ddlB</name>
    <name evidence="14" type="synonym">ddl</name>
    <name evidence="19" type="ORF">JSE7799_02346</name>
</gene>
<dbReference type="InterPro" id="IPR011095">
    <property type="entry name" value="Dala_Dala_lig_C"/>
</dbReference>
<evidence type="ECO:0000256" key="4">
    <source>
        <dbReference type="ARBA" id="ARBA00010871"/>
    </source>
</evidence>
<evidence type="ECO:0000259" key="18">
    <source>
        <dbReference type="PROSITE" id="PS50975"/>
    </source>
</evidence>
<dbReference type="PROSITE" id="PS00843">
    <property type="entry name" value="DALA_DALA_LIGASE_1"/>
    <property type="match status" value="1"/>
</dbReference>
<feature type="binding site" evidence="16">
    <location>
        <position position="276"/>
    </location>
    <ligand>
        <name>Mg(2+)</name>
        <dbReference type="ChEBI" id="CHEBI:18420"/>
        <label>2</label>
    </ligand>
</feature>
<dbReference type="AlphaFoldDB" id="A0A0M7BBP7"/>
<evidence type="ECO:0000313" key="19">
    <source>
        <dbReference type="EMBL" id="CUH39619.1"/>
    </source>
</evidence>
<dbReference type="GO" id="GO:0008360">
    <property type="term" value="P:regulation of cell shape"/>
    <property type="evidence" value="ECO:0007669"/>
    <property type="project" value="UniProtKB-KW"/>
</dbReference>
<dbReference type="STRING" id="313367.JSE7799_02346"/>
<dbReference type="InterPro" id="IPR000291">
    <property type="entry name" value="D-Ala_lig_Van_CS"/>
</dbReference>
<keyword evidence="20" id="KW-1185">Reference proteome</keyword>
<evidence type="ECO:0000256" key="12">
    <source>
        <dbReference type="ARBA" id="ARBA00023316"/>
    </source>
</evidence>
<sequence>MSGRTNQHVAVLMGGPSSEREVSLSTGRGCVEALRGEGFRVTEVDAGTGGAGSGAELVARLQQVAPDVVFNALHGRWGEDGCVQGLLEWLRLPYTHSGVLASATAMDKSRSKALFRAAGLPVVESEIVSREEAMEDHVLDPPYVIKPNNEGSSVGIYIVKAGAKMPPELPDTMPDEVMVEAYAPGRELTCTVLGSAGREQALTVTEIETEGWYDYAAKYETGGSRHTLPARVPEAILKACQDYALRAHWALGCRSLSRTDFRWDEKRGPSGLILLETNTQPGMTPTSLTPEQAAHAGLSFGALCRQLVEDASCDR</sequence>
<dbReference type="GO" id="GO:0046872">
    <property type="term" value="F:metal ion binding"/>
    <property type="evidence" value="ECO:0007669"/>
    <property type="project" value="UniProtKB-KW"/>
</dbReference>
<feature type="active site" evidence="15">
    <location>
        <position position="152"/>
    </location>
</feature>
<evidence type="ECO:0000256" key="7">
    <source>
        <dbReference type="ARBA" id="ARBA00022598"/>
    </source>
</evidence>
<dbReference type="HAMAP" id="MF_00047">
    <property type="entry name" value="Dala_Dala_lig"/>
    <property type="match status" value="1"/>
</dbReference>
<dbReference type="SUPFAM" id="SSF52440">
    <property type="entry name" value="PreATP-grasp domain"/>
    <property type="match status" value="1"/>
</dbReference>
<keyword evidence="10 14" id="KW-0133">Cell shape</keyword>
<dbReference type="UniPathway" id="UPA00219"/>
<keyword evidence="12 14" id="KW-0961">Cell wall biogenesis/degradation</keyword>
<dbReference type="GO" id="GO:0008716">
    <property type="term" value="F:D-alanine-D-alanine ligase activity"/>
    <property type="evidence" value="ECO:0007669"/>
    <property type="project" value="UniProtKB-UniRule"/>
</dbReference>
<dbReference type="Gene3D" id="3.30.1490.20">
    <property type="entry name" value="ATP-grasp fold, A domain"/>
    <property type="match status" value="1"/>
</dbReference>
<comment type="pathway">
    <text evidence="14">Cell wall biogenesis; peptidoglycan biosynthesis.</text>
</comment>
<evidence type="ECO:0000256" key="17">
    <source>
        <dbReference type="PROSITE-ProRule" id="PRU00409"/>
    </source>
</evidence>
<reference evidence="19 20" key="1">
    <citation type="submission" date="2015-09" db="EMBL/GenBank/DDBJ databases">
        <authorList>
            <person name="Jackson K.R."/>
            <person name="Lunt B.L."/>
            <person name="Fisher J.N.B."/>
            <person name="Gardner A.V."/>
            <person name="Bailey M.E."/>
            <person name="Deus L.M."/>
            <person name="Earl A.S."/>
            <person name="Gibby P.D."/>
            <person name="Hartmann K.A."/>
            <person name="Liu J.E."/>
            <person name="Manci A.M."/>
            <person name="Nielsen D.A."/>
            <person name="Solomon M.B."/>
            <person name="Breakwell D.P."/>
            <person name="Burnett S.H."/>
            <person name="Grose J.H."/>
        </authorList>
    </citation>
    <scope>NUCLEOTIDE SEQUENCE [LARGE SCALE GENOMIC DNA]</scope>
    <source>
        <strain evidence="19 20">CECT 7799</strain>
    </source>
</reference>
<evidence type="ECO:0000256" key="6">
    <source>
        <dbReference type="ARBA" id="ARBA00022490"/>
    </source>
</evidence>
<comment type="similarity">
    <text evidence="4 14">Belongs to the D-alanine--D-alanine ligase family.</text>
</comment>
<evidence type="ECO:0000256" key="3">
    <source>
        <dbReference type="ARBA" id="ARBA00004496"/>
    </source>
</evidence>
<keyword evidence="11 14" id="KW-0573">Peptidoglycan synthesis</keyword>
<dbReference type="InterPro" id="IPR011127">
    <property type="entry name" value="Dala_Dala_lig_N"/>
</dbReference>
<evidence type="ECO:0000256" key="9">
    <source>
        <dbReference type="ARBA" id="ARBA00022840"/>
    </source>
</evidence>
<dbReference type="NCBIfam" id="NF002378">
    <property type="entry name" value="PRK01372.1"/>
    <property type="match status" value="1"/>
</dbReference>
<dbReference type="InterPro" id="IPR013815">
    <property type="entry name" value="ATP_grasp_subdomain_1"/>
</dbReference>
<dbReference type="PIRSF" id="PIRSF039102">
    <property type="entry name" value="Ddl/VanB"/>
    <property type="match status" value="1"/>
</dbReference>
<dbReference type="SUPFAM" id="SSF56059">
    <property type="entry name" value="Glutathione synthetase ATP-binding domain-like"/>
    <property type="match status" value="1"/>
</dbReference>
<dbReference type="GO" id="GO:0071555">
    <property type="term" value="P:cell wall organization"/>
    <property type="evidence" value="ECO:0007669"/>
    <property type="project" value="UniProtKB-KW"/>
</dbReference>
<dbReference type="PROSITE" id="PS50975">
    <property type="entry name" value="ATP_GRASP"/>
    <property type="match status" value="1"/>
</dbReference>
<evidence type="ECO:0000256" key="16">
    <source>
        <dbReference type="PIRSR" id="PIRSR039102-3"/>
    </source>
</evidence>
<protein>
    <recommendedName>
        <fullName evidence="5 14">D-alanine--D-alanine ligase</fullName>
        <ecNumber evidence="5 14">6.3.2.4</ecNumber>
    </recommendedName>
    <alternativeName>
        <fullName evidence="14">D-Ala-D-Ala ligase</fullName>
    </alternativeName>
    <alternativeName>
        <fullName evidence="14">D-alanylalanine synthetase</fullName>
    </alternativeName>
</protein>
<evidence type="ECO:0000256" key="2">
    <source>
        <dbReference type="ARBA" id="ARBA00003921"/>
    </source>
</evidence>
<dbReference type="EC" id="6.3.2.4" evidence="5 14"/>
<dbReference type="Gene3D" id="3.30.470.20">
    <property type="entry name" value="ATP-grasp fold, B domain"/>
    <property type="match status" value="1"/>
</dbReference>
<evidence type="ECO:0000256" key="5">
    <source>
        <dbReference type="ARBA" id="ARBA00012216"/>
    </source>
</evidence>
<comment type="function">
    <text evidence="2 14">Cell wall formation.</text>
</comment>
<evidence type="ECO:0000256" key="10">
    <source>
        <dbReference type="ARBA" id="ARBA00022960"/>
    </source>
</evidence>
<dbReference type="InterPro" id="IPR011761">
    <property type="entry name" value="ATP-grasp"/>
</dbReference>
<dbReference type="Pfam" id="PF01820">
    <property type="entry name" value="Dala_Dala_lig_N"/>
    <property type="match status" value="1"/>
</dbReference>
<dbReference type="EMBL" id="CYPR01000160">
    <property type="protein sequence ID" value="CUH39619.1"/>
    <property type="molecule type" value="Genomic_DNA"/>
</dbReference>
<keyword evidence="9 17" id="KW-0067">ATP-binding</keyword>
<keyword evidence="7 14" id="KW-0436">Ligase</keyword>
<dbReference type="GO" id="GO:0009252">
    <property type="term" value="P:peptidoglycan biosynthetic process"/>
    <property type="evidence" value="ECO:0007669"/>
    <property type="project" value="UniProtKB-UniRule"/>
</dbReference>
<dbReference type="InterPro" id="IPR005905">
    <property type="entry name" value="D_ala_D_ala"/>
</dbReference>
<organism evidence="19 20">
    <name type="scientific">Jannaschia seosinensis</name>
    <dbReference type="NCBI Taxonomy" id="313367"/>
    <lineage>
        <taxon>Bacteria</taxon>
        <taxon>Pseudomonadati</taxon>
        <taxon>Pseudomonadota</taxon>
        <taxon>Alphaproteobacteria</taxon>
        <taxon>Rhodobacterales</taxon>
        <taxon>Roseobacteraceae</taxon>
        <taxon>Jannaschia</taxon>
    </lineage>
</organism>
<keyword evidence="8 17" id="KW-0547">Nucleotide-binding</keyword>
<proteinExistence type="inferred from homology"/>
<comment type="subcellular location">
    <subcellularLocation>
        <location evidence="3 14">Cytoplasm</location>
    </subcellularLocation>
</comment>
<keyword evidence="16" id="KW-0479">Metal-binding</keyword>
<evidence type="ECO:0000313" key="20">
    <source>
        <dbReference type="Proteomes" id="UP000049455"/>
    </source>
</evidence>
<dbReference type="NCBIfam" id="TIGR01205">
    <property type="entry name" value="D_ala_D_alaTIGR"/>
    <property type="match status" value="1"/>
</dbReference>
<dbReference type="PANTHER" id="PTHR23132:SF23">
    <property type="entry name" value="D-ALANINE--D-ALANINE LIGASE B"/>
    <property type="match status" value="1"/>
</dbReference>
<evidence type="ECO:0000256" key="13">
    <source>
        <dbReference type="ARBA" id="ARBA00047614"/>
    </source>
</evidence>
<keyword evidence="16" id="KW-0460">Magnesium</keyword>
<feature type="binding site" evidence="16">
    <location>
        <position position="276"/>
    </location>
    <ligand>
        <name>Mg(2+)</name>
        <dbReference type="ChEBI" id="CHEBI:18420"/>
        <label>1</label>
    </ligand>
</feature>
<feature type="active site" evidence="15">
    <location>
        <position position="19"/>
    </location>
</feature>
<evidence type="ECO:0000256" key="11">
    <source>
        <dbReference type="ARBA" id="ARBA00022984"/>
    </source>
</evidence>
<evidence type="ECO:0000256" key="8">
    <source>
        <dbReference type="ARBA" id="ARBA00022741"/>
    </source>
</evidence>
<keyword evidence="6 14" id="KW-0963">Cytoplasm</keyword>
<keyword evidence="16" id="KW-0464">Manganese</keyword>
<dbReference type="GO" id="GO:0005737">
    <property type="term" value="C:cytoplasm"/>
    <property type="evidence" value="ECO:0007669"/>
    <property type="project" value="UniProtKB-SubCell"/>
</dbReference>
<feature type="binding site" evidence="16">
    <location>
        <position position="260"/>
    </location>
    <ligand>
        <name>Mg(2+)</name>
        <dbReference type="ChEBI" id="CHEBI:18420"/>
        <label>1</label>
    </ligand>
</feature>
<comment type="cofactor">
    <cofactor evidence="16">
        <name>Mg(2+)</name>
        <dbReference type="ChEBI" id="CHEBI:18420"/>
    </cofactor>
    <cofactor evidence="16">
        <name>Mn(2+)</name>
        <dbReference type="ChEBI" id="CHEBI:29035"/>
    </cofactor>
    <text evidence="16">Binds 2 magnesium or manganese ions per subunit.</text>
</comment>
<feature type="binding site" evidence="16">
    <location>
        <position position="278"/>
    </location>
    <ligand>
        <name>Mg(2+)</name>
        <dbReference type="ChEBI" id="CHEBI:18420"/>
        <label>2</label>
    </ligand>
</feature>
<dbReference type="Pfam" id="PF07478">
    <property type="entry name" value="Dala_Dala_lig_C"/>
    <property type="match status" value="1"/>
</dbReference>
<name>A0A0M7BBP7_9RHOB</name>
<dbReference type="GO" id="GO:0005524">
    <property type="term" value="F:ATP binding"/>
    <property type="evidence" value="ECO:0007669"/>
    <property type="project" value="UniProtKB-UniRule"/>
</dbReference>
<feature type="active site" evidence="15">
    <location>
        <position position="287"/>
    </location>
</feature>
<evidence type="ECO:0000256" key="14">
    <source>
        <dbReference type="HAMAP-Rule" id="MF_00047"/>
    </source>
</evidence>